<evidence type="ECO:0000313" key="3">
    <source>
        <dbReference type="EMBL" id="KAL1494470.1"/>
    </source>
</evidence>
<accession>A0ABD1ELD3</accession>
<dbReference type="PROSITE" id="PS51083">
    <property type="entry name" value="ZF_HIT"/>
    <property type="match status" value="1"/>
</dbReference>
<comment type="caution">
    <text evidence="3">The sequence shown here is derived from an EMBL/GenBank/DDBJ whole genome shotgun (WGS) entry which is preliminary data.</text>
</comment>
<sequence>MSKVCIICTANGIYKCPICYVYYCSSKCCKKHRADGCELLQQKEPPQEPPQMPEALKSSDEIPSDRLQLLKNSDAVKSLLSNPHLRDLLVTIDNAEDFEQIIQKAMLEPIFVEFADACIKAVEPQENAQDHT</sequence>
<keyword evidence="4" id="KW-1185">Reference proteome</keyword>
<keyword evidence="1" id="KW-0863">Zinc-finger</keyword>
<organism evidence="3 4">
    <name type="scientific">Hypothenemus hampei</name>
    <name type="common">Coffee berry borer</name>
    <dbReference type="NCBI Taxonomy" id="57062"/>
    <lineage>
        <taxon>Eukaryota</taxon>
        <taxon>Metazoa</taxon>
        <taxon>Ecdysozoa</taxon>
        <taxon>Arthropoda</taxon>
        <taxon>Hexapoda</taxon>
        <taxon>Insecta</taxon>
        <taxon>Pterygota</taxon>
        <taxon>Neoptera</taxon>
        <taxon>Endopterygota</taxon>
        <taxon>Coleoptera</taxon>
        <taxon>Polyphaga</taxon>
        <taxon>Cucujiformia</taxon>
        <taxon>Curculionidae</taxon>
        <taxon>Scolytinae</taxon>
        <taxon>Hypothenemus</taxon>
    </lineage>
</organism>
<dbReference type="GO" id="GO:0008270">
    <property type="term" value="F:zinc ion binding"/>
    <property type="evidence" value="ECO:0007669"/>
    <property type="project" value="UniProtKB-UniRule"/>
</dbReference>
<dbReference type="CDD" id="cd23024">
    <property type="entry name" value="zf-HIT_ZNHIT2-3"/>
    <property type="match status" value="1"/>
</dbReference>
<evidence type="ECO:0000313" key="4">
    <source>
        <dbReference type="Proteomes" id="UP001566132"/>
    </source>
</evidence>
<dbReference type="InterPro" id="IPR007529">
    <property type="entry name" value="Znf_HIT"/>
</dbReference>
<dbReference type="Gene3D" id="3.30.60.190">
    <property type="match status" value="1"/>
</dbReference>
<evidence type="ECO:0000259" key="2">
    <source>
        <dbReference type="PROSITE" id="PS51083"/>
    </source>
</evidence>
<gene>
    <name evidence="3" type="ORF">ABEB36_010066</name>
</gene>
<dbReference type="SUPFAM" id="SSF144232">
    <property type="entry name" value="HIT/MYND zinc finger-like"/>
    <property type="match status" value="1"/>
</dbReference>
<dbReference type="InterPro" id="IPR048371">
    <property type="entry name" value="ZNHIT3_C"/>
</dbReference>
<keyword evidence="1" id="KW-0479">Metal-binding</keyword>
<dbReference type="Proteomes" id="UP001566132">
    <property type="component" value="Unassembled WGS sequence"/>
</dbReference>
<evidence type="ECO:0000256" key="1">
    <source>
        <dbReference type="PROSITE-ProRule" id="PRU00453"/>
    </source>
</evidence>
<protein>
    <recommendedName>
        <fullName evidence="2">HIT-type domain-containing protein</fullName>
    </recommendedName>
</protein>
<proteinExistence type="predicted"/>
<reference evidence="3 4" key="1">
    <citation type="submission" date="2024-05" db="EMBL/GenBank/DDBJ databases">
        <title>Genetic variation in Jamaican populations of the coffee berry borer (Hypothenemus hampei).</title>
        <authorList>
            <person name="Errbii M."/>
            <person name="Myrie A."/>
        </authorList>
    </citation>
    <scope>NUCLEOTIDE SEQUENCE [LARGE SCALE GENOMIC DNA]</scope>
    <source>
        <strain evidence="3">JA-Hopewell-2020-01-JO</strain>
        <tissue evidence="3">Whole body</tissue>
    </source>
</reference>
<feature type="domain" description="HIT-type" evidence="2">
    <location>
        <begin position="5"/>
        <end position="37"/>
    </location>
</feature>
<dbReference type="EMBL" id="JBDJPC010000007">
    <property type="protein sequence ID" value="KAL1494470.1"/>
    <property type="molecule type" value="Genomic_DNA"/>
</dbReference>
<keyword evidence="1" id="KW-0862">Zinc</keyword>
<dbReference type="AlphaFoldDB" id="A0ABD1ELD3"/>
<name>A0ABD1ELD3_HYPHA</name>
<dbReference type="Pfam" id="PF21373">
    <property type="entry name" value="ZNHIT3_C"/>
    <property type="match status" value="1"/>
</dbReference>